<dbReference type="PANTHER" id="PTHR30246">
    <property type="entry name" value="2-KETO-3-DEOXY-6-PHOSPHOGLUCONATE ALDOLASE"/>
    <property type="match status" value="1"/>
</dbReference>
<dbReference type="Proteomes" id="UP000182589">
    <property type="component" value="Unassembled WGS sequence"/>
</dbReference>
<dbReference type="NCBIfam" id="TIGR01182">
    <property type="entry name" value="eda"/>
    <property type="match status" value="1"/>
</dbReference>
<reference evidence="8" key="2">
    <citation type="submission" date="2016-10" db="EMBL/GenBank/DDBJ databases">
        <authorList>
            <person name="Varghese N."/>
        </authorList>
    </citation>
    <scope>NUCLEOTIDE SEQUENCE [LARGE SCALE GENOMIC DNA]</scope>
    <source>
        <strain evidence="8">DSM 12489</strain>
    </source>
</reference>
<evidence type="ECO:0000256" key="5">
    <source>
        <dbReference type="ARBA" id="ARBA00023277"/>
    </source>
</evidence>
<gene>
    <name evidence="6" type="ORF">Heshes_03450</name>
    <name evidence="7" type="ORF">SAMN04489725_101238</name>
</gene>
<protein>
    <submittedName>
        <fullName evidence="7">2-keto-3-deoxy-phosphogluconate aldolase</fullName>
    </submittedName>
</protein>
<evidence type="ECO:0000313" key="8">
    <source>
        <dbReference type="Proteomes" id="UP000182589"/>
    </source>
</evidence>
<keyword evidence="8" id="KW-1185">Reference proteome</keyword>
<accession>A0A1H2QF49</accession>
<dbReference type="RefSeq" id="WP_074691289.1">
    <property type="nucleotide sequence ID" value="NZ_BSRA01000002.1"/>
</dbReference>
<dbReference type="Gene3D" id="3.20.20.70">
    <property type="entry name" value="Aldolase class I"/>
    <property type="match status" value="1"/>
</dbReference>
<dbReference type="GO" id="GO:0016829">
    <property type="term" value="F:lyase activity"/>
    <property type="evidence" value="ECO:0007669"/>
    <property type="project" value="UniProtKB-KW"/>
</dbReference>
<keyword evidence="4" id="KW-0456">Lyase</keyword>
<dbReference type="SUPFAM" id="SSF51569">
    <property type="entry name" value="Aldolase"/>
    <property type="match status" value="1"/>
</dbReference>
<sequence length="209" mass="22226">MKSEIVAWLQRARVVAVVRRLPEDVFHDVIGALIEGGITTIEVTMDSAGGSRLIAQTRERYGDRARIGAGTVLTDQQMLDAHASGAEFFVSPHFDPALLSLAESLAKPMVPGVLSPTEVHAARQAGAEAVKIFPAAAMGPGYVRDLRGPFGDLQAMVTGGIDETNARQFIEAGAIAVGMGSSLFPKAEIAARDFMSIARRAERLRTLLG</sequence>
<dbReference type="CDD" id="cd00452">
    <property type="entry name" value="KDPG_aldolase"/>
    <property type="match status" value="1"/>
</dbReference>
<evidence type="ECO:0000256" key="2">
    <source>
        <dbReference type="ARBA" id="ARBA00006906"/>
    </source>
</evidence>
<dbReference type="InterPro" id="IPR013785">
    <property type="entry name" value="Aldolase_TIM"/>
</dbReference>
<dbReference type="Pfam" id="PF01081">
    <property type="entry name" value="Aldolase"/>
    <property type="match status" value="1"/>
</dbReference>
<comment type="similarity">
    <text evidence="2">Belongs to the KHG/KDPG aldolase family.</text>
</comment>
<organism evidence="7 8">
    <name type="scientific">Alicyclobacillus hesperidum</name>
    <dbReference type="NCBI Taxonomy" id="89784"/>
    <lineage>
        <taxon>Bacteria</taxon>
        <taxon>Bacillati</taxon>
        <taxon>Bacillota</taxon>
        <taxon>Bacilli</taxon>
        <taxon>Bacillales</taxon>
        <taxon>Alicyclobacillaceae</taxon>
        <taxon>Alicyclobacillus</taxon>
    </lineage>
</organism>
<evidence type="ECO:0000256" key="3">
    <source>
        <dbReference type="ARBA" id="ARBA00011233"/>
    </source>
</evidence>
<evidence type="ECO:0000313" key="6">
    <source>
        <dbReference type="EMBL" id="GLV12661.1"/>
    </source>
</evidence>
<dbReference type="EMBL" id="FNOJ01000001">
    <property type="protein sequence ID" value="SDW05883.1"/>
    <property type="molecule type" value="Genomic_DNA"/>
</dbReference>
<dbReference type="EMBL" id="BSRA01000002">
    <property type="protein sequence ID" value="GLV12661.1"/>
    <property type="molecule type" value="Genomic_DNA"/>
</dbReference>
<comment type="pathway">
    <text evidence="1">Carbohydrate acid metabolism.</text>
</comment>
<evidence type="ECO:0000313" key="7">
    <source>
        <dbReference type="EMBL" id="SDW05883.1"/>
    </source>
</evidence>
<dbReference type="Proteomes" id="UP001157137">
    <property type="component" value="Unassembled WGS sequence"/>
</dbReference>
<comment type="subunit">
    <text evidence="3">Homotrimer.</text>
</comment>
<reference evidence="6" key="3">
    <citation type="submission" date="2023-02" db="EMBL/GenBank/DDBJ databases">
        <title>Proposal of a novel subspecies: Alicyclobacillus hesperidum subspecies aegle.</title>
        <authorList>
            <person name="Goto K."/>
            <person name="Fujii T."/>
            <person name="Yasui K."/>
            <person name="Mochida K."/>
            <person name="Kato-Tanaka Y."/>
            <person name="Morohoshi S."/>
            <person name="An S.Y."/>
            <person name="Kasai H."/>
            <person name="Yokota A."/>
        </authorList>
    </citation>
    <scope>NUCLEOTIDE SEQUENCE</scope>
    <source>
        <strain evidence="6">DSM 12766</strain>
    </source>
</reference>
<keyword evidence="5" id="KW-0119">Carbohydrate metabolism</keyword>
<dbReference type="AlphaFoldDB" id="A0A1H2QF49"/>
<dbReference type="PANTHER" id="PTHR30246:SF1">
    <property type="entry name" value="2-DEHYDRO-3-DEOXY-6-PHOSPHOGALACTONATE ALDOLASE-RELATED"/>
    <property type="match status" value="1"/>
</dbReference>
<proteinExistence type="inferred from homology"/>
<dbReference type="InterPro" id="IPR000887">
    <property type="entry name" value="Aldlse_KDPG_KHG"/>
</dbReference>
<evidence type="ECO:0000256" key="1">
    <source>
        <dbReference type="ARBA" id="ARBA00004761"/>
    </source>
</evidence>
<reference evidence="7" key="1">
    <citation type="submission" date="2016-10" db="EMBL/GenBank/DDBJ databases">
        <authorList>
            <person name="de Groot N.N."/>
        </authorList>
    </citation>
    <scope>NUCLEOTIDE SEQUENCE [LARGE SCALE GENOMIC DNA]</scope>
    <source>
        <strain evidence="7">DSM 12489</strain>
    </source>
</reference>
<evidence type="ECO:0000256" key="4">
    <source>
        <dbReference type="ARBA" id="ARBA00023239"/>
    </source>
</evidence>
<name>A0A1H2QF49_9BACL</name>
<dbReference type="STRING" id="89784.SAMN04489725_101238"/>